<dbReference type="EMBL" id="JAGEUA010000003">
    <property type="protein sequence ID" value="KAL0992914.1"/>
    <property type="molecule type" value="Genomic_DNA"/>
</dbReference>
<gene>
    <name evidence="8" type="ORF">UPYG_G00100900</name>
</gene>
<keyword evidence="6" id="KW-0027">Amidation</keyword>
<evidence type="ECO:0000313" key="8">
    <source>
        <dbReference type="EMBL" id="KAL0992914.1"/>
    </source>
</evidence>
<dbReference type="InterPro" id="IPR013055">
    <property type="entry name" value="Tachy_Neuro_lke_CS"/>
</dbReference>
<keyword evidence="5" id="KW-0732">Signal</keyword>
<keyword evidence="4" id="KW-0165">Cleavage on pair of basic residues</keyword>
<name>A0ABD0X4K3_UMBPY</name>
<dbReference type="PANTHER" id="PTHR11250:SF5">
    <property type="entry name" value="PROTACHYKININ-1-LIKE ISOFORM X1-RELATED"/>
    <property type="match status" value="1"/>
</dbReference>
<proteinExistence type="inferred from homology"/>
<feature type="region of interest" description="Disordered" evidence="7">
    <location>
        <begin position="93"/>
        <end position="112"/>
    </location>
</feature>
<dbReference type="GO" id="GO:0005576">
    <property type="term" value="C:extracellular region"/>
    <property type="evidence" value="ECO:0007669"/>
    <property type="project" value="UniProtKB-SubCell"/>
</dbReference>
<evidence type="ECO:0000313" key="9">
    <source>
        <dbReference type="Proteomes" id="UP001557470"/>
    </source>
</evidence>
<reference evidence="8 9" key="1">
    <citation type="submission" date="2024-06" db="EMBL/GenBank/DDBJ databases">
        <authorList>
            <person name="Pan Q."/>
            <person name="Wen M."/>
            <person name="Jouanno E."/>
            <person name="Zahm M."/>
            <person name="Klopp C."/>
            <person name="Cabau C."/>
            <person name="Louis A."/>
            <person name="Berthelot C."/>
            <person name="Parey E."/>
            <person name="Roest Crollius H."/>
            <person name="Montfort J."/>
            <person name="Robinson-Rechavi M."/>
            <person name="Bouchez O."/>
            <person name="Lampietro C."/>
            <person name="Lopez Roques C."/>
            <person name="Donnadieu C."/>
            <person name="Postlethwait J."/>
            <person name="Bobe J."/>
            <person name="Verreycken H."/>
            <person name="Guiguen Y."/>
        </authorList>
    </citation>
    <scope>NUCLEOTIDE SEQUENCE [LARGE SCALE GENOMIC DNA]</scope>
    <source>
        <strain evidence="8">Up_M1</strain>
        <tissue evidence="8">Testis</tissue>
    </source>
</reference>
<dbReference type="PROSITE" id="PS00267">
    <property type="entry name" value="TACHYKININ"/>
    <property type="match status" value="1"/>
</dbReference>
<evidence type="ECO:0000256" key="4">
    <source>
        <dbReference type="ARBA" id="ARBA00022685"/>
    </source>
</evidence>
<keyword evidence="9" id="KW-1185">Reference proteome</keyword>
<keyword evidence="3" id="KW-0964">Secreted</keyword>
<protein>
    <submittedName>
        <fullName evidence="8">Uncharacterized protein</fullName>
    </submittedName>
</protein>
<evidence type="ECO:0000256" key="6">
    <source>
        <dbReference type="ARBA" id="ARBA00022815"/>
    </source>
</evidence>
<comment type="subcellular location">
    <subcellularLocation>
        <location evidence="1">Secreted</location>
    </subcellularLocation>
</comment>
<evidence type="ECO:0000256" key="3">
    <source>
        <dbReference type="ARBA" id="ARBA00022525"/>
    </source>
</evidence>
<organism evidence="8 9">
    <name type="scientific">Umbra pygmaea</name>
    <name type="common">Eastern mudminnow</name>
    <dbReference type="NCBI Taxonomy" id="75934"/>
    <lineage>
        <taxon>Eukaryota</taxon>
        <taxon>Metazoa</taxon>
        <taxon>Chordata</taxon>
        <taxon>Craniata</taxon>
        <taxon>Vertebrata</taxon>
        <taxon>Euteleostomi</taxon>
        <taxon>Actinopterygii</taxon>
        <taxon>Neopterygii</taxon>
        <taxon>Teleostei</taxon>
        <taxon>Protacanthopterygii</taxon>
        <taxon>Esociformes</taxon>
        <taxon>Umbridae</taxon>
        <taxon>Umbra</taxon>
    </lineage>
</organism>
<dbReference type="PANTHER" id="PTHR11250">
    <property type="entry name" value="TACHYKININ"/>
    <property type="match status" value="1"/>
</dbReference>
<comment type="caution">
    <text evidence="8">The sequence shown here is derived from an EMBL/GenBank/DDBJ whole genome shotgun (WGS) entry which is preliminary data.</text>
</comment>
<accession>A0ABD0X4K3</accession>
<evidence type="ECO:0000256" key="5">
    <source>
        <dbReference type="ARBA" id="ARBA00022729"/>
    </source>
</evidence>
<evidence type="ECO:0000256" key="2">
    <source>
        <dbReference type="ARBA" id="ARBA00007518"/>
    </source>
</evidence>
<evidence type="ECO:0000256" key="7">
    <source>
        <dbReference type="SAM" id="MobiDB-lite"/>
    </source>
</evidence>
<dbReference type="AlphaFoldDB" id="A0ABD0X4K3"/>
<dbReference type="Proteomes" id="UP001557470">
    <property type="component" value="Unassembled WGS sequence"/>
</dbReference>
<evidence type="ECO:0000256" key="1">
    <source>
        <dbReference type="ARBA" id="ARBA00004613"/>
    </source>
</evidence>
<sequence length="112" mass="12625">MKQCSIDFKDTSERPLKVYGSLGYPTSGDGEVWSIKNWQGEPSESLARIPVADLYKKSKSMQFHGLMGRSSGASQPIRMGRKRNKGEMFVGLMGRRSSSGESQEKWSNPHYY</sequence>
<comment type="similarity">
    <text evidence="2">Belongs to the tachykinin family.</text>
</comment>